<comment type="caution">
    <text evidence="1">The sequence shown here is derived from an EMBL/GenBank/DDBJ whole genome shotgun (WGS) entry which is preliminary data.</text>
</comment>
<dbReference type="EMBL" id="JBJQND010000008">
    <property type="protein sequence ID" value="KAL3868980.1"/>
    <property type="molecule type" value="Genomic_DNA"/>
</dbReference>
<gene>
    <name evidence="1" type="ORF">ACJMK2_041725</name>
</gene>
<organism evidence="1 2">
    <name type="scientific">Sinanodonta woodiana</name>
    <name type="common">Chinese pond mussel</name>
    <name type="synonym">Anodonta woodiana</name>
    <dbReference type="NCBI Taxonomy" id="1069815"/>
    <lineage>
        <taxon>Eukaryota</taxon>
        <taxon>Metazoa</taxon>
        <taxon>Spiralia</taxon>
        <taxon>Lophotrochozoa</taxon>
        <taxon>Mollusca</taxon>
        <taxon>Bivalvia</taxon>
        <taxon>Autobranchia</taxon>
        <taxon>Heteroconchia</taxon>
        <taxon>Palaeoheterodonta</taxon>
        <taxon>Unionida</taxon>
        <taxon>Unionoidea</taxon>
        <taxon>Unionidae</taxon>
        <taxon>Unioninae</taxon>
        <taxon>Sinanodonta</taxon>
    </lineage>
</organism>
<dbReference type="AlphaFoldDB" id="A0ABD3W620"/>
<evidence type="ECO:0000313" key="1">
    <source>
        <dbReference type="EMBL" id="KAL3868980.1"/>
    </source>
</evidence>
<evidence type="ECO:0000313" key="2">
    <source>
        <dbReference type="Proteomes" id="UP001634394"/>
    </source>
</evidence>
<reference evidence="1 2" key="1">
    <citation type="submission" date="2024-11" db="EMBL/GenBank/DDBJ databases">
        <title>Chromosome-level genome assembly of the freshwater bivalve Anodonta woodiana.</title>
        <authorList>
            <person name="Chen X."/>
        </authorList>
    </citation>
    <scope>NUCLEOTIDE SEQUENCE [LARGE SCALE GENOMIC DNA]</scope>
    <source>
        <strain evidence="1">MN2024</strain>
        <tissue evidence="1">Gills</tissue>
    </source>
</reference>
<protein>
    <submittedName>
        <fullName evidence="1">Uncharacterized protein</fullName>
    </submittedName>
</protein>
<dbReference type="Proteomes" id="UP001634394">
    <property type="component" value="Unassembled WGS sequence"/>
</dbReference>
<name>A0ABD3W620_SINWO</name>
<sequence length="104" mass="11823">MEKGIIPLRHGSLPGGIRLPKRYEQLCNRKGNKSSSLKRADYVHVQPSARDEIESTCLTERLDDLMQAIVWVKQELSSHISLSIHALRTTFNNNKNNLLVFVVP</sequence>
<keyword evidence="2" id="KW-1185">Reference proteome</keyword>
<accession>A0ABD3W620</accession>
<proteinExistence type="predicted"/>